<dbReference type="RefSeq" id="WP_339586681.1">
    <property type="nucleotide sequence ID" value="NZ_JBBHJZ010000002.1"/>
</dbReference>
<feature type="compositionally biased region" description="Basic and acidic residues" evidence="1">
    <location>
        <begin position="59"/>
        <end position="79"/>
    </location>
</feature>
<keyword evidence="3" id="KW-1185">Reference proteome</keyword>
<gene>
    <name evidence="2" type="ORF">WG901_08740</name>
</gene>
<protein>
    <submittedName>
        <fullName evidence="2">Uncharacterized protein</fullName>
    </submittedName>
</protein>
<name>A0ABU8RUQ5_9SPHN</name>
<sequence>MIQIKILNQAQKFGGDARAFRFQNAANRKWFQRVTVKLRIAIPTWPLAAHAESSCGARITRDRRSGDAKASSKIEEKCHGPTSALTA</sequence>
<organism evidence="2 3">
    <name type="scientific">Novosphingobium anseongense</name>
    <dbReference type="NCBI Taxonomy" id="3133436"/>
    <lineage>
        <taxon>Bacteria</taxon>
        <taxon>Pseudomonadati</taxon>
        <taxon>Pseudomonadota</taxon>
        <taxon>Alphaproteobacteria</taxon>
        <taxon>Sphingomonadales</taxon>
        <taxon>Sphingomonadaceae</taxon>
        <taxon>Novosphingobium</taxon>
    </lineage>
</organism>
<evidence type="ECO:0000313" key="3">
    <source>
        <dbReference type="Proteomes" id="UP001361239"/>
    </source>
</evidence>
<evidence type="ECO:0000256" key="1">
    <source>
        <dbReference type="SAM" id="MobiDB-lite"/>
    </source>
</evidence>
<accession>A0ABU8RUQ5</accession>
<dbReference type="Proteomes" id="UP001361239">
    <property type="component" value="Unassembled WGS sequence"/>
</dbReference>
<evidence type="ECO:0000313" key="2">
    <source>
        <dbReference type="EMBL" id="MEJ5976719.1"/>
    </source>
</evidence>
<reference evidence="2 3" key="1">
    <citation type="submission" date="2024-03" db="EMBL/GenBank/DDBJ databases">
        <authorList>
            <person name="Jo J.-H."/>
        </authorList>
    </citation>
    <scope>NUCLEOTIDE SEQUENCE [LARGE SCALE GENOMIC DNA]</scope>
    <source>
        <strain evidence="2 3">PS1R-30</strain>
    </source>
</reference>
<dbReference type="EMBL" id="JBBHJZ010000002">
    <property type="protein sequence ID" value="MEJ5976719.1"/>
    <property type="molecule type" value="Genomic_DNA"/>
</dbReference>
<feature type="region of interest" description="Disordered" evidence="1">
    <location>
        <begin position="50"/>
        <end position="87"/>
    </location>
</feature>
<proteinExistence type="predicted"/>
<comment type="caution">
    <text evidence="2">The sequence shown here is derived from an EMBL/GenBank/DDBJ whole genome shotgun (WGS) entry which is preliminary data.</text>
</comment>